<evidence type="ECO:0000256" key="5">
    <source>
        <dbReference type="ARBA" id="ARBA00022989"/>
    </source>
</evidence>
<name>A0A4V3UYZ6_9RHOB</name>
<gene>
    <name evidence="8" type="ORF">E7681_09225</name>
</gene>
<dbReference type="EMBL" id="SSMD01000004">
    <property type="protein sequence ID" value="THD73787.1"/>
    <property type="molecule type" value="Genomic_DNA"/>
</dbReference>
<dbReference type="OrthoDB" id="9810457at2"/>
<feature type="transmembrane region" description="Helical" evidence="7">
    <location>
        <begin position="65"/>
        <end position="84"/>
    </location>
</feature>
<evidence type="ECO:0000256" key="3">
    <source>
        <dbReference type="ARBA" id="ARBA00022475"/>
    </source>
</evidence>
<evidence type="ECO:0000256" key="6">
    <source>
        <dbReference type="ARBA" id="ARBA00023136"/>
    </source>
</evidence>
<comment type="caution">
    <text evidence="8">The sequence shown here is derived from an EMBL/GenBank/DDBJ whole genome shotgun (WGS) entry which is preliminary data.</text>
</comment>
<feature type="transmembrane region" description="Helical" evidence="7">
    <location>
        <begin position="124"/>
        <end position="147"/>
    </location>
</feature>
<feature type="transmembrane region" description="Helical" evidence="7">
    <location>
        <begin position="35"/>
        <end position="53"/>
    </location>
</feature>
<feature type="transmembrane region" description="Helical" evidence="7">
    <location>
        <begin position="262"/>
        <end position="281"/>
    </location>
</feature>
<feature type="transmembrane region" description="Helical" evidence="7">
    <location>
        <begin position="199"/>
        <end position="221"/>
    </location>
</feature>
<evidence type="ECO:0000256" key="1">
    <source>
        <dbReference type="ARBA" id="ARBA00004141"/>
    </source>
</evidence>
<dbReference type="GO" id="GO:0016020">
    <property type="term" value="C:membrane"/>
    <property type="evidence" value="ECO:0007669"/>
    <property type="project" value="UniProtKB-SubCell"/>
</dbReference>
<evidence type="ECO:0000256" key="4">
    <source>
        <dbReference type="ARBA" id="ARBA00022692"/>
    </source>
</evidence>
<dbReference type="PANTHER" id="PTHR36838:SF3">
    <property type="entry name" value="TRANSPORTER AUXIN EFFLUX CARRIER EC FAMILY"/>
    <property type="match status" value="1"/>
</dbReference>
<feature type="transmembrane region" description="Helical" evidence="7">
    <location>
        <begin position="293"/>
        <end position="313"/>
    </location>
</feature>
<feature type="transmembrane region" description="Helical" evidence="7">
    <location>
        <begin position="6"/>
        <end position="28"/>
    </location>
</feature>
<organism evidence="8 9">
    <name type="scientific">Thalassobius vesicularis</name>
    <dbReference type="NCBI Taxonomy" id="1294297"/>
    <lineage>
        <taxon>Bacteria</taxon>
        <taxon>Pseudomonadati</taxon>
        <taxon>Pseudomonadota</taxon>
        <taxon>Alphaproteobacteria</taxon>
        <taxon>Rhodobacterales</taxon>
        <taxon>Roseobacteraceae</taxon>
        <taxon>Thalassovita</taxon>
    </lineage>
</organism>
<feature type="transmembrane region" description="Helical" evidence="7">
    <location>
        <begin position="233"/>
        <end position="250"/>
    </location>
</feature>
<keyword evidence="6 7" id="KW-0472">Membrane</keyword>
<feature type="transmembrane region" description="Helical" evidence="7">
    <location>
        <begin position="167"/>
        <end position="187"/>
    </location>
</feature>
<dbReference type="Proteomes" id="UP000306113">
    <property type="component" value="Unassembled WGS sequence"/>
</dbReference>
<dbReference type="GO" id="GO:0055085">
    <property type="term" value="P:transmembrane transport"/>
    <property type="evidence" value="ECO:0007669"/>
    <property type="project" value="InterPro"/>
</dbReference>
<evidence type="ECO:0000313" key="8">
    <source>
        <dbReference type="EMBL" id="THD73787.1"/>
    </source>
</evidence>
<keyword evidence="5 7" id="KW-1133">Transmembrane helix</keyword>
<protein>
    <submittedName>
        <fullName evidence="8">Transporter</fullName>
    </submittedName>
</protein>
<reference evidence="8 9" key="1">
    <citation type="submission" date="2019-04" db="EMBL/GenBank/DDBJ databases">
        <title>Draft genome sequence of Youngimonas vesicularis.</title>
        <authorList>
            <person name="Hameed A."/>
        </authorList>
    </citation>
    <scope>NUCLEOTIDE SEQUENCE [LARGE SCALE GENOMIC DNA]</scope>
    <source>
        <strain evidence="8 9">CC-AMW-E</strain>
    </source>
</reference>
<evidence type="ECO:0000256" key="2">
    <source>
        <dbReference type="ARBA" id="ARBA00022448"/>
    </source>
</evidence>
<keyword evidence="4 7" id="KW-0812">Transmembrane</keyword>
<proteinExistence type="predicted"/>
<keyword evidence="3" id="KW-1003">Cell membrane</keyword>
<keyword evidence="9" id="KW-1185">Reference proteome</keyword>
<comment type="subcellular location">
    <subcellularLocation>
        <location evidence="1">Membrane</location>
        <topology evidence="1">Multi-pass membrane protein</topology>
    </subcellularLocation>
</comment>
<feature type="transmembrane region" description="Helical" evidence="7">
    <location>
        <begin position="96"/>
        <end position="118"/>
    </location>
</feature>
<dbReference type="Pfam" id="PF03547">
    <property type="entry name" value="Mem_trans"/>
    <property type="match status" value="1"/>
</dbReference>
<evidence type="ECO:0000313" key="9">
    <source>
        <dbReference type="Proteomes" id="UP000306113"/>
    </source>
</evidence>
<accession>A0A4V3UYZ6</accession>
<dbReference type="InterPro" id="IPR004776">
    <property type="entry name" value="Mem_transp_PIN-like"/>
</dbReference>
<evidence type="ECO:0000256" key="7">
    <source>
        <dbReference type="SAM" id="Phobius"/>
    </source>
</evidence>
<dbReference type="AlphaFoldDB" id="A0A4V3UYZ6"/>
<keyword evidence="2" id="KW-0813">Transport</keyword>
<sequence length="314" mass="32902">MLDILTITFPIFAAIAMGYATTRAGVFAPSEMRTLGKYVLNIALPALLFSAIGKQDPAAVLNFSYMTAMLIGGLLTIAATYLFLAAQGVGPARRAIGAMGASCPNSGFVGFPVMLLIFPDKAGVILALNFVVENFFIIPACLILLELSRKEEHHSLAKMLGKLFWSILKRPMVIALILGFALMLSGMQLPSGVNRLMGMLAASSSALALFVIGGSLVGLPLRGDAPLAAQITIGKLILHPALVFAAAALLPTLGLPALTGDMHTALILSAAIPMFTIYTVLSQEYGYEGLASIALLAATTASFFTLSILLALLT</sequence>
<dbReference type="RefSeq" id="WP_136339000.1">
    <property type="nucleotide sequence ID" value="NZ_SSMD01000004.1"/>
</dbReference>
<dbReference type="PANTHER" id="PTHR36838">
    <property type="entry name" value="AUXIN EFFLUX CARRIER FAMILY PROTEIN"/>
    <property type="match status" value="1"/>
</dbReference>